<proteinExistence type="predicted"/>
<evidence type="ECO:0000256" key="1">
    <source>
        <dbReference type="SAM" id="MobiDB-lite"/>
    </source>
</evidence>
<feature type="transmembrane region" description="Helical" evidence="2">
    <location>
        <begin position="53"/>
        <end position="72"/>
    </location>
</feature>
<evidence type="ECO:0000256" key="2">
    <source>
        <dbReference type="SAM" id="Phobius"/>
    </source>
</evidence>
<evidence type="ECO:0000313" key="4">
    <source>
        <dbReference type="Proteomes" id="UP001603013"/>
    </source>
</evidence>
<keyword evidence="2" id="KW-1133">Transmembrane helix</keyword>
<keyword evidence="2" id="KW-0812">Transmembrane</keyword>
<accession>A0ABW6Y5Z8</accession>
<keyword evidence="4" id="KW-1185">Reference proteome</keyword>
<keyword evidence="2" id="KW-0472">Membrane</keyword>
<reference evidence="3 4" key="1">
    <citation type="submission" date="2024-10" db="EMBL/GenBank/DDBJ databases">
        <title>The Natural Products Discovery Center: Release of the First 8490 Sequenced Strains for Exploring Actinobacteria Biosynthetic Diversity.</title>
        <authorList>
            <person name="Kalkreuter E."/>
            <person name="Kautsar S.A."/>
            <person name="Yang D."/>
            <person name="Bader C.D."/>
            <person name="Teijaro C.N."/>
            <person name="Fluegel L."/>
            <person name="Davis C.M."/>
            <person name="Simpson J.R."/>
            <person name="Lauterbach L."/>
            <person name="Steele A.D."/>
            <person name="Gui C."/>
            <person name="Meng S."/>
            <person name="Li G."/>
            <person name="Viehrig K."/>
            <person name="Ye F."/>
            <person name="Su P."/>
            <person name="Kiefer A.F."/>
            <person name="Nichols A."/>
            <person name="Cepeda A.J."/>
            <person name="Yan W."/>
            <person name="Fan B."/>
            <person name="Jiang Y."/>
            <person name="Adhikari A."/>
            <person name="Zheng C.-J."/>
            <person name="Schuster L."/>
            <person name="Cowan T.M."/>
            <person name="Smanski M.J."/>
            <person name="Chevrette M.G."/>
            <person name="De Carvalho L.P.S."/>
            <person name="Shen B."/>
        </authorList>
    </citation>
    <scope>NUCLEOTIDE SEQUENCE [LARGE SCALE GENOMIC DNA]</scope>
    <source>
        <strain evidence="3 4">NPDC015755</strain>
    </source>
</reference>
<evidence type="ECO:0000313" key="3">
    <source>
        <dbReference type="EMBL" id="MFF8275238.1"/>
    </source>
</evidence>
<protein>
    <submittedName>
        <fullName evidence="3">Uncharacterized protein</fullName>
    </submittedName>
</protein>
<organism evidence="3 4">
    <name type="scientific">Streptomyces lateritius</name>
    <dbReference type="NCBI Taxonomy" id="67313"/>
    <lineage>
        <taxon>Bacteria</taxon>
        <taxon>Bacillati</taxon>
        <taxon>Actinomycetota</taxon>
        <taxon>Actinomycetes</taxon>
        <taxon>Kitasatosporales</taxon>
        <taxon>Streptomycetaceae</taxon>
        <taxon>Streptomyces</taxon>
    </lineage>
</organism>
<gene>
    <name evidence="3" type="ORF">ACF05T_03825</name>
</gene>
<name>A0ABW6Y5Z8_9ACTN</name>
<sequence length="438" mass="45622">MPLNEGHEGHEGFEGELGEALRRTGEGFVAEDRRELVAGGMSRGRRRLARRRAVAVTGSVLAFAVVGVGGVYGGDLLGSGSGGGTKGSSVAGPAPTEGRGESATDKAAPGAEGPREAQIPVKKMAAVLKANTPAGNWSITDENGKGHHVSAVYDDGKGPAAVSVGLYRAGESSEAGEGQVTCPDKTFVPHDACTSEKLPNGDRLMVFQGYEYPDRREDTKNWRAVLLTRDGFLVDASEYNAAAQKGAPVSRTDPPFSPAQLKTLVTAGGWRPLFKQLAVDKPVQAKPGSDTAPPAEPDGAAVQGTLRSLLPKGLTVVSKGGDGQFAYVVVDDGKGKSFVQINVQNGMGDVAGELFGSGATMLPDGRLVKVRQQAGEKGGAGVVWWTADTLTKDGFRVVVSAFNTGAQHEDATRAEPALTTAQLKEIALSDKWEKFAAK</sequence>
<dbReference type="Proteomes" id="UP001603013">
    <property type="component" value="Unassembled WGS sequence"/>
</dbReference>
<dbReference type="RefSeq" id="WP_391932976.1">
    <property type="nucleotide sequence ID" value="NZ_JBIBSM010000002.1"/>
</dbReference>
<feature type="region of interest" description="Disordered" evidence="1">
    <location>
        <begin position="82"/>
        <end position="118"/>
    </location>
</feature>
<dbReference type="EMBL" id="JBIBSM010000002">
    <property type="protein sequence ID" value="MFF8275238.1"/>
    <property type="molecule type" value="Genomic_DNA"/>
</dbReference>
<comment type="caution">
    <text evidence="3">The sequence shown here is derived from an EMBL/GenBank/DDBJ whole genome shotgun (WGS) entry which is preliminary data.</text>
</comment>